<proteinExistence type="predicted"/>
<name>A0ABQ1SPQ6_9FLAO</name>
<keyword evidence="3" id="KW-1185">Reference proteome</keyword>
<evidence type="ECO:0000313" key="2">
    <source>
        <dbReference type="EMBL" id="GGE45278.1"/>
    </source>
</evidence>
<reference evidence="3" key="1">
    <citation type="journal article" date="2019" name="Int. J. Syst. Evol. Microbiol.">
        <title>The Global Catalogue of Microorganisms (GCM) 10K type strain sequencing project: providing services to taxonomists for standard genome sequencing and annotation.</title>
        <authorList>
            <consortium name="The Broad Institute Genomics Platform"/>
            <consortium name="The Broad Institute Genome Sequencing Center for Infectious Disease"/>
            <person name="Wu L."/>
            <person name="Ma J."/>
        </authorList>
    </citation>
    <scope>NUCLEOTIDE SEQUENCE [LARGE SCALE GENOMIC DNA]</scope>
    <source>
        <strain evidence="3">CGMCC 1.12931</strain>
    </source>
</reference>
<evidence type="ECO:0000313" key="3">
    <source>
        <dbReference type="Proteomes" id="UP000599179"/>
    </source>
</evidence>
<feature type="region of interest" description="Disordered" evidence="1">
    <location>
        <begin position="1"/>
        <end position="21"/>
    </location>
</feature>
<comment type="caution">
    <text evidence="2">The sequence shown here is derived from an EMBL/GenBank/DDBJ whole genome shotgun (WGS) entry which is preliminary data.</text>
</comment>
<gene>
    <name evidence="2" type="ORF">GCM10010832_26510</name>
</gene>
<dbReference type="Proteomes" id="UP000599179">
    <property type="component" value="Unassembled WGS sequence"/>
</dbReference>
<dbReference type="EMBL" id="BMGM01000018">
    <property type="protein sequence ID" value="GGE45278.1"/>
    <property type="molecule type" value="Genomic_DNA"/>
</dbReference>
<sequence length="260" mass="27329">MAIHTTNAQVGIGTTSPDASAQLEVQSTTKGFLPPRMTEDDRDNISSPAQGLMIYCTNCGSNGEAQLYNGAAWVNMTGGTAAAVQPPQVGDFRDGGVVFYVATTPTDLNGDGILDVGLICAIVDQSAAVQWFNGVHTTTGATATDIGVGKTNTTAIISNQGTGTYAASICNDYAVSIDGTTYSDWFLPSKDELDLMNQNKITINNTSVENGGNSFASEFHWSSSENTPNHTAWGQNFNLDNQNGGANKGVLGRVRAIRAF</sequence>
<protein>
    <recommendedName>
        <fullName evidence="4">DUF1566 domain-containing protein</fullName>
    </recommendedName>
</protein>
<evidence type="ECO:0008006" key="4">
    <source>
        <dbReference type="Google" id="ProtNLM"/>
    </source>
</evidence>
<organism evidence="2 3">
    <name type="scientific">Psychroflexus planctonicus</name>
    <dbReference type="NCBI Taxonomy" id="1526575"/>
    <lineage>
        <taxon>Bacteria</taxon>
        <taxon>Pseudomonadati</taxon>
        <taxon>Bacteroidota</taxon>
        <taxon>Flavobacteriia</taxon>
        <taxon>Flavobacteriales</taxon>
        <taxon>Flavobacteriaceae</taxon>
        <taxon>Psychroflexus</taxon>
    </lineage>
</organism>
<accession>A0ABQ1SPQ6</accession>
<evidence type="ECO:0000256" key="1">
    <source>
        <dbReference type="SAM" id="MobiDB-lite"/>
    </source>
</evidence>